<dbReference type="EMBL" id="OU963862">
    <property type="protein sequence ID" value="CAH0381378.1"/>
    <property type="molecule type" value="Genomic_DNA"/>
</dbReference>
<feature type="region of interest" description="Disordered" evidence="4">
    <location>
        <begin position="377"/>
        <end position="434"/>
    </location>
</feature>
<dbReference type="OrthoDB" id="6429365at2759"/>
<keyword evidence="3" id="KW-0539">Nucleus</keyword>
<evidence type="ECO:0000259" key="5">
    <source>
        <dbReference type="Pfam" id="PF04821"/>
    </source>
</evidence>
<dbReference type="Proteomes" id="UP001152759">
    <property type="component" value="Chromosome 1"/>
</dbReference>
<reference evidence="7" key="1">
    <citation type="submission" date="2021-12" db="EMBL/GenBank/DDBJ databases">
        <authorList>
            <person name="King R."/>
        </authorList>
    </citation>
    <scope>NUCLEOTIDE SEQUENCE</scope>
</reference>
<evidence type="ECO:0000256" key="3">
    <source>
        <dbReference type="ARBA" id="ARBA00023242"/>
    </source>
</evidence>
<dbReference type="Pfam" id="PF04821">
    <property type="entry name" value="TIMELESS"/>
    <property type="match status" value="1"/>
</dbReference>
<evidence type="ECO:0000256" key="2">
    <source>
        <dbReference type="ARBA" id="ARBA00008174"/>
    </source>
</evidence>
<feature type="compositionally biased region" description="Polar residues" evidence="4">
    <location>
        <begin position="1067"/>
        <end position="1078"/>
    </location>
</feature>
<evidence type="ECO:0000256" key="1">
    <source>
        <dbReference type="ARBA" id="ARBA00004123"/>
    </source>
</evidence>
<evidence type="ECO:0008006" key="9">
    <source>
        <dbReference type="Google" id="ProtNLM"/>
    </source>
</evidence>
<dbReference type="InterPro" id="IPR007725">
    <property type="entry name" value="TIMELESS_C"/>
</dbReference>
<feature type="compositionally biased region" description="Polar residues" evidence="4">
    <location>
        <begin position="390"/>
        <end position="401"/>
    </location>
</feature>
<feature type="region of interest" description="Disordered" evidence="4">
    <location>
        <begin position="753"/>
        <end position="776"/>
    </location>
</feature>
<dbReference type="PANTHER" id="PTHR22940">
    <property type="entry name" value="TIMEOUT/TIMELESS-2"/>
    <property type="match status" value="1"/>
</dbReference>
<dbReference type="GO" id="GO:0043111">
    <property type="term" value="P:replication fork arrest"/>
    <property type="evidence" value="ECO:0007669"/>
    <property type="project" value="TreeGrafter"/>
</dbReference>
<feature type="compositionally biased region" description="Polar residues" evidence="4">
    <location>
        <begin position="762"/>
        <end position="776"/>
    </location>
</feature>
<comment type="similarity">
    <text evidence="2">Belongs to the timeless family.</text>
</comment>
<dbReference type="AlphaFoldDB" id="A0A9N9ZXM8"/>
<dbReference type="GO" id="GO:0000076">
    <property type="term" value="P:DNA replication checkpoint signaling"/>
    <property type="evidence" value="ECO:0007669"/>
    <property type="project" value="TreeGrafter"/>
</dbReference>
<dbReference type="PANTHER" id="PTHR22940:SF5">
    <property type="entry name" value="PROTEIN TIMELESS"/>
    <property type="match status" value="1"/>
</dbReference>
<evidence type="ECO:0000256" key="4">
    <source>
        <dbReference type="SAM" id="MobiDB-lite"/>
    </source>
</evidence>
<dbReference type="GO" id="GO:0006281">
    <property type="term" value="P:DNA repair"/>
    <property type="evidence" value="ECO:0007669"/>
    <property type="project" value="TreeGrafter"/>
</dbReference>
<dbReference type="GO" id="GO:0009649">
    <property type="term" value="P:entrainment of circadian clock"/>
    <property type="evidence" value="ECO:0007669"/>
    <property type="project" value="TreeGrafter"/>
</dbReference>
<proteinExistence type="inferred from homology"/>
<feature type="compositionally biased region" description="Low complexity" evidence="4">
    <location>
        <begin position="272"/>
        <end position="308"/>
    </location>
</feature>
<feature type="domain" description="Timeless N-terminal" evidence="5">
    <location>
        <begin position="27"/>
        <end position="282"/>
    </location>
</feature>
<name>A0A9N9ZXM8_BEMTA</name>
<protein>
    <recommendedName>
        <fullName evidence="9">Timeless</fullName>
    </recommendedName>
</protein>
<gene>
    <name evidence="7" type="ORF">BEMITA_LOCUS1040</name>
</gene>
<keyword evidence="8" id="KW-1185">Reference proteome</keyword>
<feature type="region of interest" description="Disordered" evidence="4">
    <location>
        <begin position="1052"/>
        <end position="1094"/>
    </location>
</feature>
<comment type="subcellular location">
    <subcellularLocation>
        <location evidence="1">Nucleus</location>
    </subcellularLocation>
</comment>
<evidence type="ECO:0000313" key="7">
    <source>
        <dbReference type="EMBL" id="CAH0381378.1"/>
    </source>
</evidence>
<dbReference type="InterPro" id="IPR044998">
    <property type="entry name" value="Timeless"/>
</dbReference>
<dbReference type="GO" id="GO:0031298">
    <property type="term" value="C:replication fork protection complex"/>
    <property type="evidence" value="ECO:0007669"/>
    <property type="project" value="TreeGrafter"/>
</dbReference>
<dbReference type="GO" id="GO:0048511">
    <property type="term" value="P:rhythmic process"/>
    <property type="evidence" value="ECO:0007669"/>
    <property type="project" value="UniProtKB-KW"/>
</dbReference>
<organism evidence="7 8">
    <name type="scientific">Bemisia tabaci</name>
    <name type="common">Sweetpotato whitefly</name>
    <name type="synonym">Aleurodes tabaci</name>
    <dbReference type="NCBI Taxonomy" id="7038"/>
    <lineage>
        <taxon>Eukaryota</taxon>
        <taxon>Metazoa</taxon>
        <taxon>Ecdysozoa</taxon>
        <taxon>Arthropoda</taxon>
        <taxon>Hexapoda</taxon>
        <taxon>Insecta</taxon>
        <taxon>Pterygota</taxon>
        <taxon>Neoptera</taxon>
        <taxon>Paraneoptera</taxon>
        <taxon>Hemiptera</taxon>
        <taxon>Sternorrhyncha</taxon>
        <taxon>Aleyrodoidea</taxon>
        <taxon>Aleyrodidae</taxon>
        <taxon>Aleyrodinae</taxon>
        <taxon>Bemisia</taxon>
    </lineage>
</organism>
<accession>A0A9N9ZXM8</accession>
<evidence type="ECO:0000313" key="8">
    <source>
        <dbReference type="Proteomes" id="UP001152759"/>
    </source>
</evidence>
<evidence type="ECO:0000259" key="6">
    <source>
        <dbReference type="Pfam" id="PF05029"/>
    </source>
</evidence>
<dbReference type="GO" id="GO:0003677">
    <property type="term" value="F:DNA binding"/>
    <property type="evidence" value="ECO:0007669"/>
    <property type="project" value="TreeGrafter"/>
</dbReference>
<dbReference type="KEGG" id="btab:109035505"/>
<sequence>MEWVVVNSQVHLQSVIAALGTQIGDSYVVGETCLENLHLIYRNLCMEDRTSRSFRRSIGHAQAIKKDLLPLLTNSKDKEILALTIKILVNLTLPVECLLCPATMTKSPAGSTVVYELNWLLHAAKESFVDKHSTRSVVDFMQEILEKVHTTHKTTLVPQLDKMECEHINTCLLLLRNILHIPETRGVFSLSLQNQIIWNLFTQNIDKVLIQLMNEDLCANWGITIAQLIALIYKDQHVNTLQKLLSLWFEAALSDSSDDNESNTSPPERNNDSFSNTTSDPTSDSSETGSDNVNQSSTQPPKQQQPASIQPSTIKENFEKQPAPDTNMILGSADITPRIPTSSGKKVPGKKEIKEIEKDDSLSSFKCFQNRKSIKQCHSNEVSDRGYDTQVENQGSISTSSNEEEQPLRNAKPALKIQKNRFSKPQLSDKEKKELQSKKLMKRSCITLMNMKAFLHYTPKDGDISQLLKEFTIDFLLKGYGKLVSEFHSQVLLNIKHRVDTSHFVWMITYFLKFVTQLEIDYPLISSVVSFNTVSYLTFEGVTLCEELEALKVCPDNNLDSCFHRLHLVVIAISEVLQAINFYKDCAHLLEEDKKIVTHLYRRISKTDNLKGLFLLLLRLFDPKLQSKQFLSDIIVTNHLLLSFIDDSSQDGGNIDLMDHVKNFASKEVMSCYGLLLENFKDNGSTINNCIFNMMHHVAGDLDRIDVLFQPTILKTFSQIWQMAFQICDDWSDLIEYVIHKFINNPRSASLLNKKEKEEDSQTVSKQSEQNSGWSQNDSDNLQFFYVLSAECADPVGGVIQLYVKNGVINKTRTGVIQQLFDQEVINDGQFKKLMDAEPVDDNMSSELNAKIEESKGSSKPEVLDEIQVLRDHLIKENKVNEVLWIQNVLIECCYVKLCLAHNLSDNMEPIPLHFILMNQSVPLVPWTSEQEDIMLYQPFVLFLQKLGLNIPGEAGNMYARISYDWNPNILFALAKKLGPIDEKKLKFDPTLLLRHDGSKDIKDPLFDDNHFAVPCPKLAPFASDTLPKIPCSSSQVEANWMQVVQKSKSLSTFPSSGDNEDVEINSVGSESDLTQMYVSDEESAPAKLPEVLT</sequence>
<feature type="region of interest" description="Disordered" evidence="4">
    <location>
        <begin position="255"/>
        <end position="355"/>
    </location>
</feature>
<feature type="domain" description="Timeless C-terminal" evidence="6">
    <location>
        <begin position="870"/>
        <end position="971"/>
    </location>
</feature>
<dbReference type="Pfam" id="PF05029">
    <property type="entry name" value="TIMELESS_C"/>
    <property type="match status" value="1"/>
</dbReference>
<dbReference type="InterPro" id="IPR006906">
    <property type="entry name" value="Timeless_N"/>
</dbReference>